<comment type="caution">
    <text evidence="3">The sequence shown here is derived from an EMBL/GenBank/DDBJ whole genome shotgun (WGS) entry which is preliminary data.</text>
</comment>
<dbReference type="PANTHER" id="PTHR43477:SF1">
    <property type="entry name" value="DIHYDROANTICAPSIN 7-DEHYDROGENASE"/>
    <property type="match status" value="1"/>
</dbReference>
<evidence type="ECO:0000256" key="1">
    <source>
        <dbReference type="ARBA" id="ARBA00006484"/>
    </source>
</evidence>
<dbReference type="Gene3D" id="3.40.50.720">
    <property type="entry name" value="NAD(P)-binding Rossmann-like Domain"/>
    <property type="match status" value="1"/>
</dbReference>
<reference evidence="4" key="1">
    <citation type="journal article" date="2019" name="Int. J. Syst. Evol. Microbiol.">
        <title>The Global Catalogue of Microorganisms (GCM) 10K type strain sequencing project: providing services to taxonomists for standard genome sequencing and annotation.</title>
        <authorList>
            <consortium name="The Broad Institute Genomics Platform"/>
            <consortium name="The Broad Institute Genome Sequencing Center for Infectious Disease"/>
            <person name="Wu L."/>
            <person name="Ma J."/>
        </authorList>
    </citation>
    <scope>NUCLEOTIDE SEQUENCE [LARGE SCALE GENOMIC DNA]</scope>
    <source>
        <strain evidence="4">JCM 4816</strain>
    </source>
</reference>
<dbReference type="InterPro" id="IPR036291">
    <property type="entry name" value="NAD(P)-bd_dom_sf"/>
</dbReference>
<comment type="similarity">
    <text evidence="1">Belongs to the short-chain dehydrogenases/reductases (SDR) family.</text>
</comment>
<organism evidence="3 4">
    <name type="scientific">Streptacidiphilus monticola</name>
    <dbReference type="NCBI Taxonomy" id="2161674"/>
    <lineage>
        <taxon>Bacteria</taxon>
        <taxon>Bacillati</taxon>
        <taxon>Actinomycetota</taxon>
        <taxon>Actinomycetes</taxon>
        <taxon>Kitasatosporales</taxon>
        <taxon>Streptomycetaceae</taxon>
        <taxon>Streptacidiphilus</taxon>
    </lineage>
</organism>
<dbReference type="SUPFAM" id="SSF51735">
    <property type="entry name" value="NAD(P)-binding Rossmann-fold domains"/>
    <property type="match status" value="1"/>
</dbReference>
<evidence type="ECO:0000256" key="2">
    <source>
        <dbReference type="ARBA" id="ARBA00023002"/>
    </source>
</evidence>
<dbReference type="RefSeq" id="WP_380586929.1">
    <property type="nucleotide sequence ID" value="NZ_JBHSQJ010000103.1"/>
</dbReference>
<dbReference type="PANTHER" id="PTHR43477">
    <property type="entry name" value="DIHYDROANTICAPSIN 7-DEHYDROGENASE"/>
    <property type="match status" value="1"/>
</dbReference>
<dbReference type="InterPro" id="IPR051122">
    <property type="entry name" value="SDR_DHRS6-like"/>
</dbReference>
<accession>A0ABW1G611</accession>
<protein>
    <submittedName>
        <fullName evidence="3">SDR family NAD(P)-dependent oxidoreductase</fullName>
    </submittedName>
</protein>
<gene>
    <name evidence="3" type="ORF">ACFP3V_23630</name>
</gene>
<dbReference type="Proteomes" id="UP001596174">
    <property type="component" value="Unassembled WGS sequence"/>
</dbReference>
<sequence>MNQSLKGRVIAVAGATGAAGHAVVHRLARAGATVACADIDARRLDSLADSVRRAVPGATVVGQVVDLLDPQAAHDWADHIEAEHGRVDGLLHLVGGWRGGKKFMDTDLSDWDFLQDMLVRTLQHTSLGFHDALRRSDAGRFAIVSQSGAHKPTAGNAAYAAAKAASESWTLAMADSFAKLAGEEELQAAATIFVIKALLTDEMRQAKPEAKFPGFTHVDELADAMAELWTKPANELNGTHLWLTPR</sequence>
<keyword evidence="2" id="KW-0560">Oxidoreductase</keyword>
<evidence type="ECO:0000313" key="4">
    <source>
        <dbReference type="Proteomes" id="UP001596174"/>
    </source>
</evidence>
<dbReference type="Pfam" id="PF00106">
    <property type="entry name" value="adh_short"/>
    <property type="match status" value="1"/>
</dbReference>
<dbReference type="InterPro" id="IPR002347">
    <property type="entry name" value="SDR_fam"/>
</dbReference>
<dbReference type="EMBL" id="JBHSQJ010000103">
    <property type="protein sequence ID" value="MFC5910199.1"/>
    <property type="molecule type" value="Genomic_DNA"/>
</dbReference>
<name>A0ABW1G611_9ACTN</name>
<evidence type="ECO:0000313" key="3">
    <source>
        <dbReference type="EMBL" id="MFC5910199.1"/>
    </source>
</evidence>
<proteinExistence type="inferred from homology"/>
<keyword evidence="4" id="KW-1185">Reference proteome</keyword>